<evidence type="ECO:0000256" key="4">
    <source>
        <dbReference type="ARBA" id="ARBA00005524"/>
    </source>
</evidence>
<gene>
    <name evidence="7" type="primary">apgM</name>
    <name evidence="9" type="ORF">ENM11_04695</name>
</gene>
<proteinExistence type="inferred from homology"/>
<evidence type="ECO:0000256" key="2">
    <source>
        <dbReference type="ARBA" id="ARBA00002315"/>
    </source>
</evidence>
<evidence type="ECO:0000256" key="6">
    <source>
        <dbReference type="ARBA" id="ARBA00023235"/>
    </source>
</evidence>
<dbReference type="GO" id="GO:0046872">
    <property type="term" value="F:metal ion binding"/>
    <property type="evidence" value="ECO:0007669"/>
    <property type="project" value="InterPro"/>
</dbReference>
<dbReference type="GO" id="GO:0004619">
    <property type="term" value="F:phosphoglycerate mutase activity"/>
    <property type="evidence" value="ECO:0007669"/>
    <property type="project" value="UniProtKB-UniRule"/>
</dbReference>
<sequence>MRAVLIILDGLGDRRCRALNGLTPLQAARANLLDRLAAEGETGLVDVVSPGIPNGSDTGHLALLGYDPYRYYTGRGPFEALGAGFDLKEGDVAFRCNFGTVNENNVVVDRRAGRISTEEGRQLAQEIDKATIDGVEVFFKHTVEHRGVLVLRGENLSHRVSNVDPHRNGVQVETPRPLDGTREAQLTAEVLAKFLAKAKSVLSTHPVNVERQKRGLQPANFLLTRGAGVLPSIPRFEEKFGLRAAIVAGGALYKGVCRAAGFDIVEVEGATGTVNTNLAGKVEAALNTLKTHNLVLLHIKATDTVSHDRNPLEKVRMIQKIAVALERLVDRIPSNTYLSVTGDHSTPSEIGDHRGDPVPLLIWGPDVRGDTVNMFDEISCCQGGLGRISGVDLMPIIANYLGVLEMFGE</sequence>
<evidence type="ECO:0000259" key="8">
    <source>
        <dbReference type="Pfam" id="PF01676"/>
    </source>
</evidence>
<evidence type="ECO:0000313" key="9">
    <source>
        <dbReference type="EMBL" id="HHK68438.1"/>
    </source>
</evidence>
<organism evidence="9">
    <name type="scientific">Caldiarchaeum subterraneum</name>
    <dbReference type="NCBI Taxonomy" id="311458"/>
    <lineage>
        <taxon>Archaea</taxon>
        <taxon>Nitrososphaerota</taxon>
        <taxon>Candidatus Caldarchaeales</taxon>
        <taxon>Candidatus Caldarchaeaceae</taxon>
        <taxon>Candidatus Caldarchaeum</taxon>
    </lineage>
</organism>
<comment type="similarity">
    <text evidence="4 7">Belongs to the BPG-independent phosphoglycerate mutase family. A-PGAM subfamily.</text>
</comment>
<dbReference type="SUPFAM" id="SSF53649">
    <property type="entry name" value="Alkaline phosphatase-like"/>
    <property type="match status" value="1"/>
</dbReference>
<comment type="pathway">
    <text evidence="3 7">Carbohydrate degradation; glycolysis; pyruvate from D-glyceraldehyde 3-phosphate: step 3/5.</text>
</comment>
<evidence type="ECO:0000256" key="5">
    <source>
        <dbReference type="ARBA" id="ARBA00023152"/>
    </source>
</evidence>
<dbReference type="NCBIfam" id="TIGR00306">
    <property type="entry name" value="apgM"/>
    <property type="match status" value="1"/>
</dbReference>
<dbReference type="NCBIfam" id="NF003104">
    <property type="entry name" value="PRK04024.1"/>
    <property type="match status" value="1"/>
</dbReference>
<feature type="domain" description="Metalloenzyme" evidence="8">
    <location>
        <begin position="1"/>
        <end position="398"/>
    </location>
</feature>
<comment type="function">
    <text evidence="2 7">Catalyzes the interconversion of 2-phosphoglycerate and 3-phosphoglycerate.</text>
</comment>
<keyword evidence="5 7" id="KW-0324">Glycolysis</keyword>
<dbReference type="InterPro" id="IPR004456">
    <property type="entry name" value="Pglycerate_mutase_ApgM"/>
</dbReference>
<protein>
    <recommendedName>
        <fullName evidence="7">2,3-bisphosphoglycerate-independent phosphoglycerate mutase</fullName>
        <shortName evidence="7">BPG-independent PGAM</shortName>
        <shortName evidence="7">Phosphoglyceromutase</shortName>
        <shortName evidence="7">aPGAM</shortName>
        <ecNumber evidence="7">5.4.2.12</ecNumber>
    </recommendedName>
</protein>
<dbReference type="CDD" id="cd16011">
    <property type="entry name" value="iPGM_like"/>
    <property type="match status" value="1"/>
</dbReference>
<evidence type="ECO:0000256" key="7">
    <source>
        <dbReference type="HAMAP-Rule" id="MF_01402"/>
    </source>
</evidence>
<dbReference type="EC" id="5.4.2.12" evidence="7"/>
<dbReference type="UniPathway" id="UPA00109">
    <property type="reaction ID" value="UER00186"/>
</dbReference>
<dbReference type="EMBL" id="DRWN01000031">
    <property type="protein sequence ID" value="HHK68438.1"/>
    <property type="molecule type" value="Genomic_DNA"/>
</dbReference>
<dbReference type="PANTHER" id="PTHR31209:SF0">
    <property type="entry name" value="METALLOENZYME DOMAIN-CONTAINING PROTEIN"/>
    <property type="match status" value="1"/>
</dbReference>
<dbReference type="PIRSF" id="PIRSF006392">
    <property type="entry name" value="IPGAM_arch"/>
    <property type="match status" value="1"/>
</dbReference>
<dbReference type="InterPro" id="IPR023665">
    <property type="entry name" value="ApgAM_prokaryotes"/>
</dbReference>
<dbReference type="PANTHER" id="PTHR31209">
    <property type="entry name" value="COFACTOR-INDEPENDENT PHOSPHOGLYCERATE MUTASE"/>
    <property type="match status" value="1"/>
</dbReference>
<dbReference type="InterPro" id="IPR006124">
    <property type="entry name" value="Metalloenzyme"/>
</dbReference>
<evidence type="ECO:0000256" key="3">
    <source>
        <dbReference type="ARBA" id="ARBA00004798"/>
    </source>
</evidence>
<comment type="caution">
    <text evidence="9">The sequence shown here is derived from an EMBL/GenBank/DDBJ whole genome shotgun (WGS) entry which is preliminary data.</text>
</comment>
<reference evidence="9" key="1">
    <citation type="journal article" date="2020" name="mSystems">
        <title>Genome- and Community-Level Interaction Insights into Carbon Utilization and Element Cycling Functions of Hydrothermarchaeota in Hydrothermal Sediment.</title>
        <authorList>
            <person name="Zhou Z."/>
            <person name="Liu Y."/>
            <person name="Xu W."/>
            <person name="Pan J."/>
            <person name="Luo Z.H."/>
            <person name="Li M."/>
        </authorList>
    </citation>
    <scope>NUCLEOTIDE SEQUENCE [LARGE SCALE GENOMIC DNA]</scope>
    <source>
        <strain evidence="9">SpSt-1056</strain>
    </source>
</reference>
<accession>A0A7C5L9Q8</accession>
<evidence type="ECO:0000256" key="1">
    <source>
        <dbReference type="ARBA" id="ARBA00000370"/>
    </source>
</evidence>
<comment type="catalytic activity">
    <reaction evidence="1 7">
        <text>(2R)-2-phosphoglycerate = (2R)-3-phosphoglycerate</text>
        <dbReference type="Rhea" id="RHEA:15901"/>
        <dbReference type="ChEBI" id="CHEBI:58272"/>
        <dbReference type="ChEBI" id="CHEBI:58289"/>
        <dbReference type="EC" id="5.4.2.12"/>
    </reaction>
</comment>
<dbReference type="HAMAP" id="MF_01402_A">
    <property type="entry name" value="ApgM_A"/>
    <property type="match status" value="1"/>
</dbReference>
<keyword evidence="6 7" id="KW-0413">Isomerase</keyword>
<dbReference type="GO" id="GO:0006096">
    <property type="term" value="P:glycolytic process"/>
    <property type="evidence" value="ECO:0007669"/>
    <property type="project" value="UniProtKB-UniRule"/>
</dbReference>
<dbReference type="Gene3D" id="3.30.70.2130">
    <property type="entry name" value="Metalloenzyme domain"/>
    <property type="match status" value="1"/>
</dbReference>
<dbReference type="Pfam" id="PF01676">
    <property type="entry name" value="Metalloenzyme"/>
    <property type="match status" value="1"/>
</dbReference>
<dbReference type="Pfam" id="PF10143">
    <property type="entry name" value="PhosphMutase"/>
    <property type="match status" value="1"/>
</dbReference>
<dbReference type="AlphaFoldDB" id="A0A7C5L9Q8"/>
<dbReference type="InterPro" id="IPR042253">
    <property type="entry name" value="Pglycerate_mutase_ApgM_sf"/>
</dbReference>
<name>A0A7C5L9Q8_CALS0</name>
<dbReference type="InterPro" id="IPR017850">
    <property type="entry name" value="Alkaline_phosphatase_core_sf"/>
</dbReference>
<dbReference type="Gene3D" id="3.40.720.10">
    <property type="entry name" value="Alkaline Phosphatase, subunit A"/>
    <property type="match status" value="2"/>
</dbReference>